<protein>
    <submittedName>
        <fullName evidence="3">SPP3B protein</fullName>
    </submittedName>
</protein>
<dbReference type="AlphaFoldDB" id="A0A0C9QIH9"/>
<proteinExistence type="predicted"/>
<evidence type="ECO:0000256" key="2">
    <source>
        <dbReference type="SAM" id="Phobius"/>
    </source>
</evidence>
<name>A0A0C9QIH9_9HYME</name>
<sequence>MGQLNRLSFAVIIISGAVLIIGNFGEDPDIPRRDRGPFGEDPVEVDGSHRLERIYRRFRFFYERLLREKLEKDEEISGGFTKNIIDAPSNPKCPPGQRPDGHGRCRVPL</sequence>
<keyword evidence="2" id="KW-1133">Transmembrane helix</keyword>
<feature type="transmembrane region" description="Helical" evidence="2">
    <location>
        <begin position="6"/>
        <end position="25"/>
    </location>
</feature>
<dbReference type="EMBL" id="GBYB01014553">
    <property type="protein sequence ID" value="JAG84320.1"/>
    <property type="molecule type" value="Transcribed_RNA"/>
</dbReference>
<accession>A0A0C9QIH9</accession>
<organism evidence="3">
    <name type="scientific">Fopius arisanus</name>
    <dbReference type="NCBI Taxonomy" id="64838"/>
    <lineage>
        <taxon>Eukaryota</taxon>
        <taxon>Metazoa</taxon>
        <taxon>Ecdysozoa</taxon>
        <taxon>Arthropoda</taxon>
        <taxon>Hexapoda</taxon>
        <taxon>Insecta</taxon>
        <taxon>Pterygota</taxon>
        <taxon>Neoptera</taxon>
        <taxon>Endopterygota</taxon>
        <taxon>Hymenoptera</taxon>
        <taxon>Apocrita</taxon>
        <taxon>Ichneumonoidea</taxon>
        <taxon>Braconidae</taxon>
        <taxon>Opiinae</taxon>
        <taxon>Fopius</taxon>
    </lineage>
</organism>
<gene>
    <name evidence="3" type="primary">SPP3B</name>
    <name evidence="3" type="ORF">g.61582</name>
</gene>
<keyword evidence="2" id="KW-0812">Transmembrane</keyword>
<evidence type="ECO:0000256" key="1">
    <source>
        <dbReference type="SAM" id="MobiDB-lite"/>
    </source>
</evidence>
<reference evidence="3" key="1">
    <citation type="submission" date="2015-01" db="EMBL/GenBank/DDBJ databases">
        <title>Transcriptome Assembly of Fopius arisanus.</title>
        <authorList>
            <person name="Geib S."/>
        </authorList>
    </citation>
    <scope>NUCLEOTIDE SEQUENCE</scope>
</reference>
<evidence type="ECO:0000313" key="3">
    <source>
        <dbReference type="EMBL" id="JAG84320.1"/>
    </source>
</evidence>
<feature type="region of interest" description="Disordered" evidence="1">
    <location>
        <begin position="80"/>
        <end position="109"/>
    </location>
</feature>
<keyword evidence="2" id="KW-0472">Membrane</keyword>